<feature type="domain" description="Tyr recombinase" evidence="4">
    <location>
        <begin position="217"/>
        <end position="402"/>
    </location>
</feature>
<reference evidence="6 8" key="1">
    <citation type="journal article" date="2016" name="Genome Announc.">
        <title>Complete Genome Sequence of the Amino Acid-Fermenting Clostridium propionicum X2 (DSM 1682).</title>
        <authorList>
            <person name="Poehlein A."/>
            <person name="Schlien K."/>
            <person name="Chowdhury N.P."/>
            <person name="Gottschalk G."/>
            <person name="Buckel W."/>
            <person name="Daniel R."/>
        </authorList>
    </citation>
    <scope>NUCLEOTIDE SEQUENCE [LARGE SCALE GENOMIC DNA]</scope>
    <source>
        <strain evidence="6 8">X2</strain>
    </source>
</reference>
<dbReference type="Proteomes" id="UP000068026">
    <property type="component" value="Chromosome"/>
</dbReference>
<evidence type="ECO:0000313" key="7">
    <source>
        <dbReference type="EMBL" id="SHE71251.1"/>
    </source>
</evidence>
<dbReference type="PROSITE" id="PS51898">
    <property type="entry name" value="TYR_RECOMBINASE"/>
    <property type="match status" value="1"/>
</dbReference>
<dbReference type="InterPro" id="IPR044068">
    <property type="entry name" value="CB"/>
</dbReference>
<reference evidence="8" key="2">
    <citation type="submission" date="2016-01" db="EMBL/GenBank/DDBJ databases">
        <authorList>
            <person name="Poehlein A."/>
            <person name="Schlien K."/>
            <person name="Gottschalk G."/>
            <person name="Buckel W."/>
            <person name="Daniel R."/>
        </authorList>
    </citation>
    <scope>NUCLEOTIDE SEQUENCE [LARGE SCALE GENOMIC DNA]</scope>
    <source>
        <strain evidence="8">X2</strain>
    </source>
</reference>
<dbReference type="EMBL" id="FQUA01000005">
    <property type="protein sequence ID" value="SHE71251.1"/>
    <property type="molecule type" value="Genomic_DNA"/>
</dbReference>
<evidence type="ECO:0000256" key="2">
    <source>
        <dbReference type="ARBA" id="ARBA00023172"/>
    </source>
</evidence>
<reference evidence="7" key="4">
    <citation type="submission" date="2016-11" db="EMBL/GenBank/DDBJ databases">
        <authorList>
            <person name="Varghese N."/>
            <person name="Submissions S."/>
        </authorList>
    </citation>
    <scope>NUCLEOTIDE SEQUENCE</scope>
    <source>
        <strain evidence="7">DSM 1682</strain>
    </source>
</reference>
<organism evidence="7 9">
    <name type="scientific">Anaerotignum propionicum DSM 1682</name>
    <dbReference type="NCBI Taxonomy" id="991789"/>
    <lineage>
        <taxon>Bacteria</taxon>
        <taxon>Bacillati</taxon>
        <taxon>Bacillota</taxon>
        <taxon>Clostridia</taxon>
        <taxon>Lachnospirales</taxon>
        <taxon>Anaerotignaceae</taxon>
        <taxon>Anaerotignum</taxon>
    </lineage>
</organism>
<evidence type="ECO:0000313" key="9">
    <source>
        <dbReference type="Proteomes" id="UP000184204"/>
    </source>
</evidence>
<proteinExistence type="predicted"/>
<dbReference type="AlphaFoldDB" id="A0A0X1U9E6"/>
<protein>
    <submittedName>
        <fullName evidence="7">Site-specific recombinase XerD</fullName>
    </submittedName>
    <submittedName>
        <fullName evidence="6">Tyrosine recombinase XerD</fullName>
    </submittedName>
</protein>
<dbReference type="RefSeq" id="WP_066050972.1">
    <property type="nucleotide sequence ID" value="NZ_CP014223.1"/>
</dbReference>
<evidence type="ECO:0000256" key="3">
    <source>
        <dbReference type="PROSITE-ProRule" id="PRU01248"/>
    </source>
</evidence>
<sequence length="409" mass="47672">MESLTITKLIEKAHENLLKQNPSERYIRRHKHIWKLFSNYAHKHKITCFSSELVGCFLKEELNIEYTDENLNGNISVHDFETFVRPLLMLSILQSGGTILRISKFNRTEDIEYYREIMKHYEELCQKRNNSKSTINAKLYTIRPFLLHLAQSGIADIAQMKAEHIHQYTIFIAARALKSINQKMCHLRTFIEFLYEQKYISTDLSKCVLKAQKPRPRLAQTWTKEEIERILGVIERGTSVGKRDYAVFMLVTQLGLRTGDIVNMTFDNLLWAECKIRFIQDKTGKPQELPLTATVGDAIIDYLKYGRPKDDCSQYVFVRHAPPFGKVKNFWYVMQKYLRDAHVPVCTEKPHGFHTFRFTLATRLLDEEIPIETKSAILGHSSSDTTRIYLRADINKLRQCALNPEAVYG</sequence>
<dbReference type="GO" id="GO:0015074">
    <property type="term" value="P:DNA integration"/>
    <property type="evidence" value="ECO:0007669"/>
    <property type="project" value="InterPro"/>
</dbReference>
<dbReference type="PANTHER" id="PTHR30349:SF81">
    <property type="entry name" value="TYROSINE RECOMBINASE XERC"/>
    <property type="match status" value="1"/>
</dbReference>
<dbReference type="InterPro" id="IPR002104">
    <property type="entry name" value="Integrase_catalytic"/>
</dbReference>
<dbReference type="EMBL" id="CP014223">
    <property type="protein sequence ID" value="AMJ41552.1"/>
    <property type="molecule type" value="Genomic_DNA"/>
</dbReference>
<dbReference type="InterPro" id="IPR010998">
    <property type="entry name" value="Integrase_recombinase_N"/>
</dbReference>
<keyword evidence="1 3" id="KW-0238">DNA-binding</keyword>
<evidence type="ECO:0000313" key="8">
    <source>
        <dbReference type="Proteomes" id="UP000068026"/>
    </source>
</evidence>
<evidence type="ECO:0000259" key="5">
    <source>
        <dbReference type="PROSITE" id="PS51900"/>
    </source>
</evidence>
<reference evidence="9" key="3">
    <citation type="submission" date="2016-11" db="EMBL/GenBank/DDBJ databases">
        <authorList>
            <person name="Jaros S."/>
            <person name="Januszkiewicz K."/>
            <person name="Wedrychowicz H."/>
        </authorList>
    </citation>
    <scope>NUCLEOTIDE SEQUENCE [LARGE SCALE GENOMIC DNA]</scope>
    <source>
        <strain evidence="9">DSM 1682</strain>
    </source>
</reference>
<evidence type="ECO:0000259" key="4">
    <source>
        <dbReference type="PROSITE" id="PS51898"/>
    </source>
</evidence>
<dbReference type="InterPro" id="IPR013762">
    <property type="entry name" value="Integrase-like_cat_sf"/>
</dbReference>
<dbReference type="PROSITE" id="PS51900">
    <property type="entry name" value="CB"/>
    <property type="match status" value="1"/>
</dbReference>
<feature type="domain" description="Core-binding (CB)" evidence="5">
    <location>
        <begin position="112"/>
        <end position="195"/>
    </location>
</feature>
<dbReference type="Gene3D" id="1.10.150.130">
    <property type="match status" value="1"/>
</dbReference>
<dbReference type="SUPFAM" id="SSF56349">
    <property type="entry name" value="DNA breaking-rejoining enzymes"/>
    <property type="match status" value="1"/>
</dbReference>
<evidence type="ECO:0000256" key="1">
    <source>
        <dbReference type="ARBA" id="ARBA00023125"/>
    </source>
</evidence>
<dbReference type="GO" id="GO:0006310">
    <property type="term" value="P:DNA recombination"/>
    <property type="evidence" value="ECO:0007669"/>
    <property type="project" value="UniProtKB-KW"/>
</dbReference>
<name>A0A0X1U9E6_ANAPI</name>
<keyword evidence="8" id="KW-1185">Reference proteome</keyword>
<dbReference type="KEGG" id="cpro:CPRO_19700"/>
<keyword evidence="2" id="KW-0233">DNA recombination</keyword>
<dbReference type="InterPro" id="IPR050090">
    <property type="entry name" value="Tyrosine_recombinase_XerCD"/>
</dbReference>
<dbReference type="OrthoDB" id="9802329at2"/>
<dbReference type="InterPro" id="IPR011010">
    <property type="entry name" value="DNA_brk_join_enz"/>
</dbReference>
<dbReference type="CDD" id="cd01188">
    <property type="entry name" value="INT_RitA_C_like"/>
    <property type="match status" value="1"/>
</dbReference>
<accession>A0A0X1U9E6</accession>
<dbReference type="GO" id="GO:0003677">
    <property type="term" value="F:DNA binding"/>
    <property type="evidence" value="ECO:0007669"/>
    <property type="project" value="UniProtKB-UniRule"/>
</dbReference>
<dbReference type="PANTHER" id="PTHR30349">
    <property type="entry name" value="PHAGE INTEGRASE-RELATED"/>
    <property type="match status" value="1"/>
</dbReference>
<dbReference type="Proteomes" id="UP000184204">
    <property type="component" value="Unassembled WGS sequence"/>
</dbReference>
<evidence type="ECO:0000313" key="6">
    <source>
        <dbReference type="EMBL" id="AMJ41552.1"/>
    </source>
</evidence>
<dbReference type="Gene3D" id="1.10.443.10">
    <property type="entry name" value="Intergrase catalytic core"/>
    <property type="match status" value="1"/>
</dbReference>
<gene>
    <name evidence="6" type="primary">xerD_4</name>
    <name evidence="6" type="ORF">CPRO_19700</name>
    <name evidence="7" type="ORF">SAMN02745151_01572</name>
</gene>
<dbReference type="Pfam" id="PF00589">
    <property type="entry name" value="Phage_integrase"/>
    <property type="match status" value="1"/>
</dbReference>